<dbReference type="AlphaFoldDB" id="A0A8T0WVG8"/>
<evidence type="ECO:0000256" key="8">
    <source>
        <dbReference type="ARBA" id="ARBA00022692"/>
    </source>
</evidence>
<keyword evidence="15" id="KW-0472">Membrane</keyword>
<keyword evidence="22" id="KW-1185">Reference proteome</keyword>
<keyword evidence="6" id="KW-0433">Leucine-rich repeat</keyword>
<evidence type="ECO:0000256" key="9">
    <source>
        <dbReference type="ARBA" id="ARBA00022729"/>
    </source>
</evidence>
<evidence type="ECO:0000256" key="15">
    <source>
        <dbReference type="ARBA" id="ARBA00023136"/>
    </source>
</evidence>
<dbReference type="Gene3D" id="1.10.510.10">
    <property type="entry name" value="Transferase(Phosphotransferase) domain 1"/>
    <property type="match status" value="1"/>
</dbReference>
<keyword evidence="3" id="KW-1003">Cell membrane</keyword>
<dbReference type="GO" id="GO:0005886">
    <property type="term" value="C:plasma membrane"/>
    <property type="evidence" value="ECO:0007669"/>
    <property type="project" value="UniProtKB-SubCell"/>
</dbReference>
<sequence length="240" mass="26074">MAAQHIMEDGEQKSLDLAARLSIGIDVASAIDYLHQYKPTPIIHCDLKPSNVLLDSDMVAHVGDFGLARFLHQDKDKSSGWASMRGSIGYVAPEYGLGNEVSTHGDVYSYGILLLEIFTGKSPTDSEFGEAIGLRKYVQMALPDRVSTIMDQQLLSETENNESNMSYSGSTSDLRISCIASVLQVGICCSDETPTDRPPIGDALKELQAIRDKFDKHLSGSPLKDHCCQAIDTIEGFSGA</sequence>
<keyword evidence="9" id="KW-0732">Signal</keyword>
<evidence type="ECO:0000313" key="21">
    <source>
        <dbReference type="EMBL" id="KAG2649656.1"/>
    </source>
</evidence>
<evidence type="ECO:0000256" key="2">
    <source>
        <dbReference type="ARBA" id="ARBA00012513"/>
    </source>
</evidence>
<comment type="catalytic activity">
    <reaction evidence="19">
        <text>L-seryl-[protein] + ATP = O-phospho-L-seryl-[protein] + ADP + H(+)</text>
        <dbReference type="Rhea" id="RHEA:17989"/>
        <dbReference type="Rhea" id="RHEA-COMP:9863"/>
        <dbReference type="Rhea" id="RHEA-COMP:11604"/>
        <dbReference type="ChEBI" id="CHEBI:15378"/>
        <dbReference type="ChEBI" id="CHEBI:29999"/>
        <dbReference type="ChEBI" id="CHEBI:30616"/>
        <dbReference type="ChEBI" id="CHEBI:83421"/>
        <dbReference type="ChEBI" id="CHEBI:456216"/>
        <dbReference type="EC" id="2.7.11.1"/>
    </reaction>
</comment>
<keyword evidence="17" id="KW-0325">Glycoprotein</keyword>
<evidence type="ECO:0000256" key="3">
    <source>
        <dbReference type="ARBA" id="ARBA00022475"/>
    </source>
</evidence>
<evidence type="ECO:0000256" key="16">
    <source>
        <dbReference type="ARBA" id="ARBA00023170"/>
    </source>
</evidence>
<keyword evidence="8" id="KW-0812">Transmembrane</keyword>
<keyword evidence="12" id="KW-0418">Kinase</keyword>
<keyword evidence="5" id="KW-0597">Phosphoprotein</keyword>
<name>A0A8T0WVG8_PANVG</name>
<comment type="subcellular location">
    <subcellularLocation>
        <location evidence="1">Cell membrane</location>
        <topology evidence="1">Single-pass membrane protein</topology>
    </subcellularLocation>
</comment>
<comment type="caution">
    <text evidence="21">The sequence shown here is derived from an EMBL/GenBank/DDBJ whole genome shotgun (WGS) entry which is preliminary data.</text>
</comment>
<dbReference type="GO" id="GO:0004674">
    <property type="term" value="F:protein serine/threonine kinase activity"/>
    <property type="evidence" value="ECO:0007669"/>
    <property type="project" value="UniProtKB-KW"/>
</dbReference>
<feature type="domain" description="Protein kinase" evidence="20">
    <location>
        <begin position="1"/>
        <end position="210"/>
    </location>
</feature>
<evidence type="ECO:0000256" key="7">
    <source>
        <dbReference type="ARBA" id="ARBA00022679"/>
    </source>
</evidence>
<evidence type="ECO:0000256" key="14">
    <source>
        <dbReference type="ARBA" id="ARBA00022989"/>
    </source>
</evidence>
<evidence type="ECO:0000259" key="20">
    <source>
        <dbReference type="PROSITE" id="PS50011"/>
    </source>
</evidence>
<evidence type="ECO:0000256" key="1">
    <source>
        <dbReference type="ARBA" id="ARBA00004162"/>
    </source>
</evidence>
<gene>
    <name evidence="21" type="ORF">PVAP13_1NG123700</name>
</gene>
<dbReference type="PROSITE" id="PS50011">
    <property type="entry name" value="PROTEIN_KINASE_DOM"/>
    <property type="match status" value="1"/>
</dbReference>
<evidence type="ECO:0000256" key="13">
    <source>
        <dbReference type="ARBA" id="ARBA00022840"/>
    </source>
</evidence>
<keyword evidence="14" id="KW-1133">Transmembrane helix</keyword>
<dbReference type="Pfam" id="PF00069">
    <property type="entry name" value="Pkinase"/>
    <property type="match status" value="1"/>
</dbReference>
<dbReference type="EC" id="2.7.11.1" evidence="2"/>
<dbReference type="InterPro" id="IPR000719">
    <property type="entry name" value="Prot_kinase_dom"/>
</dbReference>
<keyword evidence="4" id="KW-0723">Serine/threonine-protein kinase</keyword>
<dbReference type="FunFam" id="1.10.510.10:FF:000358">
    <property type="entry name" value="Putative leucine-rich repeat receptor-like serine/threonine-protein kinase"/>
    <property type="match status" value="1"/>
</dbReference>
<dbReference type="SMART" id="SM00220">
    <property type="entry name" value="S_TKc"/>
    <property type="match status" value="1"/>
</dbReference>
<protein>
    <recommendedName>
        <fullName evidence="2">non-specific serine/threonine protein kinase</fullName>
        <ecNumber evidence="2">2.7.11.1</ecNumber>
    </recommendedName>
</protein>
<evidence type="ECO:0000256" key="4">
    <source>
        <dbReference type="ARBA" id="ARBA00022527"/>
    </source>
</evidence>
<keyword evidence="10" id="KW-0677">Repeat</keyword>
<keyword evidence="16" id="KW-0675">Receptor</keyword>
<dbReference type="SUPFAM" id="SSF56112">
    <property type="entry name" value="Protein kinase-like (PK-like)"/>
    <property type="match status" value="1"/>
</dbReference>
<comment type="catalytic activity">
    <reaction evidence="18">
        <text>L-threonyl-[protein] + ATP = O-phospho-L-threonyl-[protein] + ADP + H(+)</text>
        <dbReference type="Rhea" id="RHEA:46608"/>
        <dbReference type="Rhea" id="RHEA-COMP:11060"/>
        <dbReference type="Rhea" id="RHEA-COMP:11605"/>
        <dbReference type="ChEBI" id="CHEBI:15378"/>
        <dbReference type="ChEBI" id="CHEBI:30013"/>
        <dbReference type="ChEBI" id="CHEBI:30616"/>
        <dbReference type="ChEBI" id="CHEBI:61977"/>
        <dbReference type="ChEBI" id="CHEBI:456216"/>
        <dbReference type="EC" id="2.7.11.1"/>
    </reaction>
</comment>
<accession>A0A8T0WVG8</accession>
<dbReference type="PANTHER" id="PTHR48055">
    <property type="entry name" value="LEUCINE-RICH REPEAT RECEPTOR PROTEIN KINASE EMS1"/>
    <property type="match status" value="1"/>
</dbReference>
<evidence type="ECO:0000256" key="10">
    <source>
        <dbReference type="ARBA" id="ARBA00022737"/>
    </source>
</evidence>
<dbReference type="GO" id="GO:0005524">
    <property type="term" value="F:ATP binding"/>
    <property type="evidence" value="ECO:0007669"/>
    <property type="project" value="UniProtKB-KW"/>
</dbReference>
<dbReference type="InterPro" id="IPR051564">
    <property type="entry name" value="LRR_receptor-like_kinase"/>
</dbReference>
<dbReference type="EMBL" id="CM029038">
    <property type="protein sequence ID" value="KAG2649656.1"/>
    <property type="molecule type" value="Genomic_DNA"/>
</dbReference>
<dbReference type="PANTHER" id="PTHR48055:SF55">
    <property type="entry name" value="PROTEIN KINASE DOMAIN-CONTAINING PROTEIN"/>
    <property type="match status" value="1"/>
</dbReference>
<evidence type="ECO:0000256" key="19">
    <source>
        <dbReference type="ARBA" id="ARBA00048679"/>
    </source>
</evidence>
<evidence type="ECO:0000256" key="18">
    <source>
        <dbReference type="ARBA" id="ARBA00047899"/>
    </source>
</evidence>
<keyword evidence="13" id="KW-0067">ATP-binding</keyword>
<evidence type="ECO:0000313" key="22">
    <source>
        <dbReference type="Proteomes" id="UP000823388"/>
    </source>
</evidence>
<evidence type="ECO:0000256" key="12">
    <source>
        <dbReference type="ARBA" id="ARBA00022777"/>
    </source>
</evidence>
<evidence type="ECO:0000256" key="17">
    <source>
        <dbReference type="ARBA" id="ARBA00023180"/>
    </source>
</evidence>
<dbReference type="PROSITE" id="PS00108">
    <property type="entry name" value="PROTEIN_KINASE_ST"/>
    <property type="match status" value="1"/>
</dbReference>
<dbReference type="Proteomes" id="UP000823388">
    <property type="component" value="Chromosome 1N"/>
</dbReference>
<reference evidence="21" key="1">
    <citation type="submission" date="2020-05" db="EMBL/GenBank/DDBJ databases">
        <title>WGS assembly of Panicum virgatum.</title>
        <authorList>
            <person name="Lovell J.T."/>
            <person name="Jenkins J."/>
            <person name="Shu S."/>
            <person name="Juenger T.E."/>
            <person name="Schmutz J."/>
        </authorList>
    </citation>
    <scope>NUCLEOTIDE SEQUENCE</scope>
    <source>
        <strain evidence="21">AP13</strain>
    </source>
</reference>
<keyword evidence="11" id="KW-0547">Nucleotide-binding</keyword>
<dbReference type="InterPro" id="IPR008271">
    <property type="entry name" value="Ser/Thr_kinase_AS"/>
</dbReference>
<evidence type="ECO:0000256" key="11">
    <source>
        <dbReference type="ARBA" id="ARBA00022741"/>
    </source>
</evidence>
<proteinExistence type="predicted"/>
<dbReference type="InterPro" id="IPR011009">
    <property type="entry name" value="Kinase-like_dom_sf"/>
</dbReference>
<keyword evidence="7" id="KW-0808">Transferase</keyword>
<evidence type="ECO:0000256" key="5">
    <source>
        <dbReference type="ARBA" id="ARBA00022553"/>
    </source>
</evidence>
<evidence type="ECO:0000256" key="6">
    <source>
        <dbReference type="ARBA" id="ARBA00022614"/>
    </source>
</evidence>
<organism evidence="21 22">
    <name type="scientific">Panicum virgatum</name>
    <name type="common">Blackwell switchgrass</name>
    <dbReference type="NCBI Taxonomy" id="38727"/>
    <lineage>
        <taxon>Eukaryota</taxon>
        <taxon>Viridiplantae</taxon>
        <taxon>Streptophyta</taxon>
        <taxon>Embryophyta</taxon>
        <taxon>Tracheophyta</taxon>
        <taxon>Spermatophyta</taxon>
        <taxon>Magnoliopsida</taxon>
        <taxon>Liliopsida</taxon>
        <taxon>Poales</taxon>
        <taxon>Poaceae</taxon>
        <taxon>PACMAD clade</taxon>
        <taxon>Panicoideae</taxon>
        <taxon>Panicodae</taxon>
        <taxon>Paniceae</taxon>
        <taxon>Panicinae</taxon>
        <taxon>Panicum</taxon>
        <taxon>Panicum sect. Hiantes</taxon>
    </lineage>
</organism>